<name>X0Z894_9ZZZZ</name>
<organism evidence="1">
    <name type="scientific">marine sediment metagenome</name>
    <dbReference type="NCBI Taxonomy" id="412755"/>
    <lineage>
        <taxon>unclassified sequences</taxon>
        <taxon>metagenomes</taxon>
        <taxon>ecological metagenomes</taxon>
    </lineage>
</organism>
<comment type="caution">
    <text evidence="1">The sequence shown here is derived from an EMBL/GenBank/DDBJ whole genome shotgun (WGS) entry which is preliminary data.</text>
</comment>
<evidence type="ECO:0000313" key="1">
    <source>
        <dbReference type="EMBL" id="GAG56578.1"/>
    </source>
</evidence>
<proteinExistence type="predicted"/>
<dbReference type="AlphaFoldDB" id="X0Z894"/>
<accession>X0Z894</accession>
<protein>
    <submittedName>
        <fullName evidence="1">Uncharacterized protein</fullName>
    </submittedName>
</protein>
<dbReference type="EMBL" id="BART01008679">
    <property type="protein sequence ID" value="GAG56578.1"/>
    <property type="molecule type" value="Genomic_DNA"/>
</dbReference>
<gene>
    <name evidence="1" type="ORF">S01H4_19458</name>
</gene>
<feature type="non-terminal residue" evidence="1">
    <location>
        <position position="41"/>
    </location>
</feature>
<reference evidence="1" key="1">
    <citation type="journal article" date="2014" name="Front. Microbiol.">
        <title>High frequency of phylogenetically diverse reductive dehalogenase-homologous genes in deep subseafloor sedimentary metagenomes.</title>
        <authorList>
            <person name="Kawai M."/>
            <person name="Futagami T."/>
            <person name="Toyoda A."/>
            <person name="Takaki Y."/>
            <person name="Nishi S."/>
            <person name="Hori S."/>
            <person name="Arai W."/>
            <person name="Tsubouchi T."/>
            <person name="Morono Y."/>
            <person name="Uchiyama I."/>
            <person name="Ito T."/>
            <person name="Fujiyama A."/>
            <person name="Inagaki F."/>
            <person name="Takami H."/>
        </authorList>
    </citation>
    <scope>NUCLEOTIDE SEQUENCE</scope>
    <source>
        <strain evidence="1">Expedition CK06-06</strain>
    </source>
</reference>
<sequence length="41" mass="4545">MKPKSYLEVGVREGASLCCVLAEEPEVIDFVMKCLVDGRTE</sequence>